<name>A0A8S2FD32_9BILA</name>
<evidence type="ECO:0000313" key="3">
    <source>
        <dbReference type="EMBL" id="CAF4226342.1"/>
    </source>
</evidence>
<comment type="caution">
    <text evidence="2">The sequence shown here is derived from an EMBL/GenBank/DDBJ whole genome shotgun (WGS) entry which is preliminary data.</text>
</comment>
<protein>
    <recommendedName>
        <fullName evidence="1">Protein kinase domain-containing protein</fullName>
    </recommendedName>
</protein>
<accession>A0A8S2FD32</accession>
<sequence>MYIPSYPHSFCLNGQSPLQTLTNQQFIIQSHQYTLIKKINSGSFGTVYAAVNEDGRRAAVKVFNIGGCTSTVEPLELQHSILKEIKIAYKMRRDHENVVTIYGFDFNPHLGIAMIAMELGMDNLTTLAQRYHSLKQQRRNIRATFGADYRKSGDYIGSIERKIIWKELVKILEGLFRHNIIHRDLKPDNIVQFENPSIPLDLKIVDLGIAQNAYERQIGTPMGTQYYSAPECLEIYHITFKADIWSAGAILYFITYGIPPLSMSSRPPPNIPPNIPPTRDRAVADIMYRCLQMDPHRRPDVKWLANHPYTLY</sequence>
<dbReference type="EMBL" id="CAJOBA010049679">
    <property type="protein sequence ID" value="CAF4226342.1"/>
    <property type="molecule type" value="Genomic_DNA"/>
</dbReference>
<dbReference type="SUPFAM" id="SSF56112">
    <property type="entry name" value="Protein kinase-like (PK-like)"/>
    <property type="match status" value="1"/>
</dbReference>
<evidence type="ECO:0000313" key="4">
    <source>
        <dbReference type="Proteomes" id="UP000677228"/>
    </source>
</evidence>
<dbReference type="InterPro" id="IPR045269">
    <property type="entry name" value="Atg1-like"/>
</dbReference>
<dbReference type="GO" id="GO:0005524">
    <property type="term" value="F:ATP binding"/>
    <property type="evidence" value="ECO:0007669"/>
    <property type="project" value="InterPro"/>
</dbReference>
<dbReference type="SMART" id="SM00220">
    <property type="entry name" value="S_TKc"/>
    <property type="match status" value="1"/>
</dbReference>
<dbReference type="Proteomes" id="UP000677228">
    <property type="component" value="Unassembled WGS sequence"/>
</dbReference>
<dbReference type="InterPro" id="IPR011009">
    <property type="entry name" value="Kinase-like_dom_sf"/>
</dbReference>
<dbReference type="InterPro" id="IPR000719">
    <property type="entry name" value="Prot_kinase_dom"/>
</dbReference>
<dbReference type="PANTHER" id="PTHR24348">
    <property type="entry name" value="SERINE/THREONINE-PROTEIN KINASE UNC-51-RELATED"/>
    <property type="match status" value="1"/>
</dbReference>
<dbReference type="Proteomes" id="UP000682733">
    <property type="component" value="Unassembled WGS sequence"/>
</dbReference>
<dbReference type="Gene3D" id="1.10.510.10">
    <property type="entry name" value="Transferase(Phosphotransferase) domain 1"/>
    <property type="match status" value="1"/>
</dbReference>
<dbReference type="GO" id="GO:0005737">
    <property type="term" value="C:cytoplasm"/>
    <property type="evidence" value="ECO:0007669"/>
    <property type="project" value="TreeGrafter"/>
</dbReference>
<evidence type="ECO:0000313" key="2">
    <source>
        <dbReference type="EMBL" id="CAF1427474.1"/>
    </source>
</evidence>
<dbReference type="AlphaFoldDB" id="A0A8S2FD32"/>
<reference evidence="2" key="1">
    <citation type="submission" date="2021-02" db="EMBL/GenBank/DDBJ databases">
        <authorList>
            <person name="Nowell W R."/>
        </authorList>
    </citation>
    <scope>NUCLEOTIDE SEQUENCE</scope>
</reference>
<dbReference type="GO" id="GO:0004674">
    <property type="term" value="F:protein serine/threonine kinase activity"/>
    <property type="evidence" value="ECO:0007669"/>
    <property type="project" value="InterPro"/>
</dbReference>
<dbReference type="Gene3D" id="3.30.200.20">
    <property type="entry name" value="Phosphorylase Kinase, domain 1"/>
    <property type="match status" value="1"/>
</dbReference>
<feature type="domain" description="Protein kinase" evidence="1">
    <location>
        <begin position="33"/>
        <end position="310"/>
    </location>
</feature>
<evidence type="ECO:0000259" key="1">
    <source>
        <dbReference type="PROSITE" id="PS50011"/>
    </source>
</evidence>
<gene>
    <name evidence="2" type="ORF">OVA965_LOCUS33910</name>
    <name evidence="3" type="ORF">TMI583_LOCUS34817</name>
</gene>
<dbReference type="EMBL" id="CAJNOK010027898">
    <property type="protein sequence ID" value="CAF1427474.1"/>
    <property type="molecule type" value="Genomic_DNA"/>
</dbReference>
<dbReference type="GO" id="GO:0006914">
    <property type="term" value="P:autophagy"/>
    <property type="evidence" value="ECO:0007669"/>
    <property type="project" value="UniProtKB-ARBA"/>
</dbReference>
<organism evidence="2 4">
    <name type="scientific">Didymodactylos carnosus</name>
    <dbReference type="NCBI Taxonomy" id="1234261"/>
    <lineage>
        <taxon>Eukaryota</taxon>
        <taxon>Metazoa</taxon>
        <taxon>Spiralia</taxon>
        <taxon>Gnathifera</taxon>
        <taxon>Rotifera</taxon>
        <taxon>Eurotatoria</taxon>
        <taxon>Bdelloidea</taxon>
        <taxon>Philodinida</taxon>
        <taxon>Philodinidae</taxon>
        <taxon>Didymodactylos</taxon>
    </lineage>
</organism>
<dbReference type="Pfam" id="PF00069">
    <property type="entry name" value="Pkinase"/>
    <property type="match status" value="1"/>
</dbReference>
<dbReference type="PROSITE" id="PS50011">
    <property type="entry name" value="PROTEIN_KINASE_DOM"/>
    <property type="match status" value="1"/>
</dbReference>
<feature type="non-terminal residue" evidence="2">
    <location>
        <position position="1"/>
    </location>
</feature>
<dbReference type="GO" id="GO:0010506">
    <property type="term" value="P:regulation of autophagy"/>
    <property type="evidence" value="ECO:0007669"/>
    <property type="project" value="InterPro"/>
</dbReference>
<proteinExistence type="predicted"/>